<feature type="domain" description="Glycine-rich" evidence="2">
    <location>
        <begin position="177"/>
        <end position="358"/>
    </location>
</feature>
<feature type="region of interest" description="Disordered" evidence="1">
    <location>
        <begin position="320"/>
        <end position="350"/>
    </location>
</feature>
<sequence length="359" mass="35539">MSWTLDPLPLRRILIPGWGDVDGAAAVDDGLPGWFAPFVTITVDSGIGADRAEVNALRMAVRDGGLGADVSAARLRELVTDAGLGSDRIVVRPRMGGVDAGVGRDAARLGVRATDTGMGSDSALWRPRFKVVDAAAGADMATGYRLRAPNAVVDAAAGSDSATCGFAPQAAAPSQYTVPGTYTYVIPVWCRCIDVIVLGGGAGGEGAGLFLNGGGGGAGGFSWITLTRGVDIPWSAITITIVVGSGGSRGSGGAAPSGGGSGVPSTASWPGGSLSGVGGTPFSTNIEKRGRPVTNGNASGGRDLLYYSLDGAATTYVGGDWSTSTTTPNSPGGGGAGGGLPGGNGAPGAPGRVWLRAYQ</sequence>
<feature type="region of interest" description="Disordered" evidence="1">
    <location>
        <begin position="248"/>
        <end position="297"/>
    </location>
</feature>
<protein>
    <submittedName>
        <fullName evidence="3">Minor tail protein</fullName>
    </submittedName>
</protein>
<dbReference type="GeneID" id="60324482"/>
<proteinExistence type="predicted"/>
<dbReference type="RefSeq" id="YP_009953017.1">
    <property type="nucleotide sequence ID" value="NC_051618.1"/>
</dbReference>
<gene>
    <name evidence="3" type="primary">29</name>
    <name evidence="3" type="ORF">PBI_CURIOSIUM_29</name>
</gene>
<accession>A0A5J6TVJ0</accession>
<dbReference type="KEGG" id="vg:60324482"/>
<evidence type="ECO:0000259" key="2">
    <source>
        <dbReference type="Pfam" id="PF21722"/>
    </source>
</evidence>
<feature type="compositionally biased region" description="Gly residues" evidence="1">
    <location>
        <begin position="331"/>
        <end position="348"/>
    </location>
</feature>
<dbReference type="Pfam" id="PF21722">
    <property type="entry name" value="Gly_rich_2"/>
    <property type="match status" value="1"/>
</dbReference>
<name>A0A5J6TVJ0_9CAUD</name>
<dbReference type="Proteomes" id="UP000326870">
    <property type="component" value="Segment"/>
</dbReference>
<feature type="compositionally biased region" description="Polar residues" evidence="1">
    <location>
        <begin position="321"/>
        <end position="330"/>
    </location>
</feature>
<feature type="compositionally biased region" description="Gly residues" evidence="1">
    <location>
        <begin position="248"/>
        <end position="262"/>
    </location>
</feature>
<evidence type="ECO:0000313" key="3">
    <source>
        <dbReference type="EMBL" id="QFG14074.1"/>
    </source>
</evidence>
<evidence type="ECO:0000313" key="4">
    <source>
        <dbReference type="Proteomes" id="UP000326870"/>
    </source>
</evidence>
<dbReference type="EMBL" id="MN234226">
    <property type="protein sequence ID" value="QFG14074.1"/>
    <property type="molecule type" value="Genomic_DNA"/>
</dbReference>
<organism evidence="3 4">
    <name type="scientific">Mycobacterium phage Curiosium</name>
    <dbReference type="NCBI Taxonomy" id="2599859"/>
    <lineage>
        <taxon>Viruses</taxon>
        <taxon>Duplodnaviria</taxon>
        <taxon>Heunggongvirae</taxon>
        <taxon>Uroviricota</taxon>
        <taxon>Caudoviricetes</taxon>
        <taxon>Weiservirinae</taxon>
        <taxon>Anayavirus</taxon>
        <taxon>Anayavirus curiosium</taxon>
    </lineage>
</organism>
<reference evidence="3 4" key="1">
    <citation type="submission" date="2019-07" db="EMBL/GenBank/DDBJ databases">
        <authorList>
            <person name="Divens A.M."/>
            <person name="Garlena R.A."/>
            <person name="Russell D.A."/>
            <person name="Pope W.H."/>
            <person name="Jacobs-Sera D."/>
            <person name="Hatfull G.F."/>
        </authorList>
    </citation>
    <scope>NUCLEOTIDE SEQUENCE [LARGE SCALE GENOMIC DNA]</scope>
</reference>
<evidence type="ECO:0000256" key="1">
    <source>
        <dbReference type="SAM" id="MobiDB-lite"/>
    </source>
</evidence>
<dbReference type="InterPro" id="IPR049304">
    <property type="entry name" value="Gly_rich_dom"/>
</dbReference>
<keyword evidence="4" id="KW-1185">Reference proteome</keyword>